<dbReference type="OrthoDB" id="2289822at2759"/>
<comment type="caution">
    <text evidence="1">The sequence shown here is derived from an EMBL/GenBank/DDBJ whole genome shotgun (WGS) entry which is preliminary data.</text>
</comment>
<feature type="non-terminal residue" evidence="1">
    <location>
        <position position="1"/>
    </location>
</feature>
<protein>
    <submittedName>
        <fullName evidence="1">Uncharacterized protein</fullName>
    </submittedName>
</protein>
<proteinExistence type="predicted"/>
<name>A0A8H7QE95_9FUNG</name>
<dbReference type="AlphaFoldDB" id="A0A8H7QE95"/>
<evidence type="ECO:0000313" key="2">
    <source>
        <dbReference type="Proteomes" id="UP000603453"/>
    </source>
</evidence>
<dbReference type="EMBL" id="JAEPRD010000559">
    <property type="protein sequence ID" value="KAG2190796.1"/>
    <property type="molecule type" value="Genomic_DNA"/>
</dbReference>
<accession>A0A8H7QE95</accession>
<keyword evidence="2" id="KW-1185">Reference proteome</keyword>
<reference evidence="1" key="1">
    <citation type="submission" date="2020-12" db="EMBL/GenBank/DDBJ databases">
        <title>Metabolic potential, ecology and presence of endohyphal bacteria is reflected in genomic diversity of Mucoromycotina.</title>
        <authorList>
            <person name="Muszewska A."/>
            <person name="Okrasinska A."/>
            <person name="Steczkiewicz K."/>
            <person name="Drgas O."/>
            <person name="Orlowska M."/>
            <person name="Perlinska-Lenart U."/>
            <person name="Aleksandrzak-Piekarczyk T."/>
            <person name="Szatraj K."/>
            <person name="Zielenkiewicz U."/>
            <person name="Pilsyk S."/>
            <person name="Malc E."/>
            <person name="Mieczkowski P."/>
            <person name="Kruszewska J.S."/>
            <person name="Biernat P."/>
            <person name="Pawlowska J."/>
        </authorList>
    </citation>
    <scope>NUCLEOTIDE SEQUENCE</scope>
    <source>
        <strain evidence="1">WA0000017839</strain>
    </source>
</reference>
<gene>
    <name evidence="1" type="ORF">INT47_010339</name>
</gene>
<evidence type="ECO:0000313" key="1">
    <source>
        <dbReference type="EMBL" id="KAG2190796.1"/>
    </source>
</evidence>
<sequence>SQSTGPRSISIWFVGVAHCYFRHKQEDDDNFLAIVEVMKQWQFDTHNVVTVAQNSRVVGLVRYSDSANIFKVAWPYTKYTDKVDHRPAGSVAYL</sequence>
<organism evidence="1 2">
    <name type="scientific">Mucor saturninus</name>
    <dbReference type="NCBI Taxonomy" id="64648"/>
    <lineage>
        <taxon>Eukaryota</taxon>
        <taxon>Fungi</taxon>
        <taxon>Fungi incertae sedis</taxon>
        <taxon>Mucoromycota</taxon>
        <taxon>Mucoromycotina</taxon>
        <taxon>Mucoromycetes</taxon>
        <taxon>Mucorales</taxon>
        <taxon>Mucorineae</taxon>
        <taxon>Mucoraceae</taxon>
        <taxon>Mucor</taxon>
    </lineage>
</organism>
<dbReference type="Proteomes" id="UP000603453">
    <property type="component" value="Unassembled WGS sequence"/>
</dbReference>